<dbReference type="Proteomes" id="UP000035346">
    <property type="component" value="Unassembled WGS sequence"/>
</dbReference>
<evidence type="ECO:0000313" key="2">
    <source>
        <dbReference type="EMBL" id="KLL39419.1"/>
    </source>
</evidence>
<evidence type="ECO:0000313" key="1">
    <source>
        <dbReference type="EMBL" id="KLL38764.1"/>
    </source>
</evidence>
<reference evidence="1 3" key="1">
    <citation type="journal article" date="2015" name="PLoS ONE">
        <title>Genomic analysis reveals the molecular basis for capsule loss in the group B streptococcus population.</title>
        <authorList>
            <consortium name="DEVANI Consortium"/>
            <person name="Rosini R."/>
            <person name="Campisi E."/>
            <person name="De Chiara M."/>
            <person name="Tettelin H."/>
            <person name="Rinaudo D."/>
            <person name="Toniolo C."/>
            <person name="Metruccio M."/>
            <person name="Guidotti S."/>
            <person name="Sorensen U.B."/>
            <person name="Kilian M."/>
            <person name="Ramirez M."/>
            <person name="Janulczyk R."/>
            <person name="Donati C."/>
            <person name="Grandi G."/>
            <person name="Margarit I."/>
        </authorList>
    </citation>
    <scope>NUCLEOTIDE SEQUENCE [LARGE SCALE GENOMIC DNA]</scope>
    <source>
        <strain evidence="1 3">DK-B-USS-215</strain>
    </source>
</reference>
<sequence>MENQGEFKEYKKEKSMSKNILINLESVKGEVFNPIAEIEIITSRKGSSELRIKKLLENPNVDSVAIMDPTGEYTVFNPIKELSKKLPIVDGNILVDEFGKYKETANMLGLEITEFKGKLAYKISDSKERDEN</sequence>
<comment type="caution">
    <text evidence="1">The sequence shown here is derived from an EMBL/GenBank/DDBJ whole genome shotgun (WGS) entry which is preliminary data.</text>
</comment>
<gene>
    <name evidence="2" type="ORF">WA04_04950</name>
    <name evidence="1" type="ORF">WA04_05790</name>
</gene>
<dbReference type="EMBL" id="LBKL01000067">
    <property type="protein sequence ID" value="KLL38764.1"/>
    <property type="molecule type" value="Genomic_DNA"/>
</dbReference>
<proteinExistence type="predicted"/>
<protein>
    <submittedName>
        <fullName evidence="1">Uncharacterized protein</fullName>
    </submittedName>
</protein>
<name>A0A837KYN5_STRAG</name>
<accession>A0A837KYN5</accession>
<dbReference type="RefSeq" id="WP_047209000.1">
    <property type="nucleotide sequence ID" value="NZ_LBKL01000057.1"/>
</dbReference>
<organism evidence="1 3">
    <name type="scientific">Streptococcus agalactiae</name>
    <dbReference type="NCBI Taxonomy" id="1311"/>
    <lineage>
        <taxon>Bacteria</taxon>
        <taxon>Bacillati</taxon>
        <taxon>Bacillota</taxon>
        <taxon>Bacilli</taxon>
        <taxon>Lactobacillales</taxon>
        <taxon>Streptococcaceae</taxon>
        <taxon>Streptococcus</taxon>
    </lineage>
</organism>
<dbReference type="AlphaFoldDB" id="A0A837KYN5"/>
<dbReference type="EMBL" id="LBKL01000057">
    <property type="protein sequence ID" value="KLL39419.1"/>
    <property type="molecule type" value="Genomic_DNA"/>
</dbReference>
<evidence type="ECO:0000313" key="3">
    <source>
        <dbReference type="Proteomes" id="UP000035346"/>
    </source>
</evidence>